<dbReference type="SMART" id="SM00360">
    <property type="entry name" value="RRM"/>
    <property type="match status" value="1"/>
</dbReference>
<dbReference type="CDD" id="cd21608">
    <property type="entry name" value="RRM2_NsCP33_like"/>
    <property type="match status" value="1"/>
</dbReference>
<dbReference type="Gene3D" id="3.30.70.330">
    <property type="match status" value="1"/>
</dbReference>
<dbReference type="EMBL" id="MEYS01000001">
    <property type="protein sequence ID" value="OGD34704.1"/>
    <property type="molecule type" value="Genomic_DNA"/>
</dbReference>
<feature type="compositionally biased region" description="Gly residues" evidence="2">
    <location>
        <begin position="93"/>
        <end position="105"/>
    </location>
</feature>
<feature type="compositionally biased region" description="Basic and acidic residues" evidence="2">
    <location>
        <begin position="80"/>
        <end position="92"/>
    </location>
</feature>
<organism evidence="4 5">
    <name type="scientific">Candidatus Azambacteria bacterium RIFCSPLOWO2_01_FULL_46_25</name>
    <dbReference type="NCBI Taxonomy" id="1797298"/>
    <lineage>
        <taxon>Bacteria</taxon>
        <taxon>Candidatus Azamiibacteriota</taxon>
    </lineage>
</organism>
<dbReference type="Pfam" id="PF00076">
    <property type="entry name" value="RRM_1"/>
    <property type="match status" value="1"/>
</dbReference>
<comment type="caution">
    <text evidence="4">The sequence shown here is derived from an EMBL/GenBank/DDBJ whole genome shotgun (WGS) entry which is preliminary data.</text>
</comment>
<dbReference type="PANTHER" id="PTHR48027">
    <property type="entry name" value="HETEROGENEOUS NUCLEAR RIBONUCLEOPROTEIN 87F-RELATED"/>
    <property type="match status" value="1"/>
</dbReference>
<sequence>MGKKLYVGGLPYSTTEDALKDAFSQAGTVSSATIIMDKMTGRSKGFGFVEMSNDEEANKAIEMFNGKEFEGRSLTVNEARPMEARPPRRDFNRGGGGGGYGGGNDGGRRNSW</sequence>
<evidence type="ECO:0000313" key="5">
    <source>
        <dbReference type="Proteomes" id="UP000176650"/>
    </source>
</evidence>
<keyword evidence="1" id="KW-0694">RNA-binding</keyword>
<dbReference type="InterPro" id="IPR052462">
    <property type="entry name" value="SLIRP/GR-RBP-like"/>
</dbReference>
<dbReference type="InterPro" id="IPR012677">
    <property type="entry name" value="Nucleotide-bd_a/b_plait_sf"/>
</dbReference>
<name>A0A1F5BVR5_9BACT</name>
<dbReference type="GO" id="GO:0003723">
    <property type="term" value="F:RNA binding"/>
    <property type="evidence" value="ECO:0007669"/>
    <property type="project" value="UniProtKB-KW"/>
</dbReference>
<dbReference type="InterPro" id="IPR035979">
    <property type="entry name" value="RBD_domain_sf"/>
</dbReference>
<evidence type="ECO:0000256" key="1">
    <source>
        <dbReference type="ARBA" id="ARBA00022884"/>
    </source>
</evidence>
<gene>
    <name evidence="4" type="ORF">A2988_04375</name>
</gene>
<dbReference type="Proteomes" id="UP000176650">
    <property type="component" value="Unassembled WGS sequence"/>
</dbReference>
<protein>
    <recommendedName>
        <fullName evidence="3">RRM domain-containing protein</fullName>
    </recommendedName>
</protein>
<evidence type="ECO:0000256" key="2">
    <source>
        <dbReference type="SAM" id="MobiDB-lite"/>
    </source>
</evidence>
<dbReference type="STRING" id="1797298.A2988_04375"/>
<dbReference type="InterPro" id="IPR048289">
    <property type="entry name" value="RRM2_NsCP33-like"/>
</dbReference>
<dbReference type="PROSITE" id="PS50102">
    <property type="entry name" value="RRM"/>
    <property type="match status" value="1"/>
</dbReference>
<dbReference type="AlphaFoldDB" id="A0A1F5BVR5"/>
<accession>A0A1F5BVR5</accession>
<dbReference type="SUPFAM" id="SSF54928">
    <property type="entry name" value="RNA-binding domain, RBD"/>
    <property type="match status" value="1"/>
</dbReference>
<evidence type="ECO:0000313" key="4">
    <source>
        <dbReference type="EMBL" id="OGD34704.1"/>
    </source>
</evidence>
<reference evidence="4 5" key="1">
    <citation type="journal article" date="2016" name="Nat. Commun.">
        <title>Thousands of microbial genomes shed light on interconnected biogeochemical processes in an aquifer system.</title>
        <authorList>
            <person name="Anantharaman K."/>
            <person name="Brown C.T."/>
            <person name="Hug L.A."/>
            <person name="Sharon I."/>
            <person name="Castelle C.J."/>
            <person name="Probst A.J."/>
            <person name="Thomas B.C."/>
            <person name="Singh A."/>
            <person name="Wilkins M.J."/>
            <person name="Karaoz U."/>
            <person name="Brodie E.L."/>
            <person name="Williams K.H."/>
            <person name="Hubbard S.S."/>
            <person name="Banfield J.F."/>
        </authorList>
    </citation>
    <scope>NUCLEOTIDE SEQUENCE [LARGE SCALE GENOMIC DNA]</scope>
</reference>
<dbReference type="InterPro" id="IPR000504">
    <property type="entry name" value="RRM_dom"/>
</dbReference>
<feature type="domain" description="RRM" evidence="3">
    <location>
        <begin position="3"/>
        <end position="81"/>
    </location>
</feature>
<evidence type="ECO:0000259" key="3">
    <source>
        <dbReference type="PROSITE" id="PS50102"/>
    </source>
</evidence>
<feature type="region of interest" description="Disordered" evidence="2">
    <location>
        <begin position="77"/>
        <end position="112"/>
    </location>
</feature>
<proteinExistence type="predicted"/>